<evidence type="ECO:0000313" key="4">
    <source>
        <dbReference type="EMBL" id="MFH6982558.1"/>
    </source>
</evidence>
<evidence type="ECO:0000313" key="5">
    <source>
        <dbReference type="Proteomes" id="UP001610063"/>
    </source>
</evidence>
<evidence type="ECO:0000256" key="1">
    <source>
        <dbReference type="SAM" id="MobiDB-lite"/>
    </source>
</evidence>
<dbReference type="InterPro" id="IPR006680">
    <property type="entry name" value="Amidohydro-rel"/>
</dbReference>
<dbReference type="RefSeq" id="WP_395416248.1">
    <property type="nucleotide sequence ID" value="NZ_JBIPKE010000012.1"/>
</dbReference>
<reference evidence="4 5" key="1">
    <citation type="journal article" date="2013" name="Int. J. Syst. Evol. Microbiol.">
        <title>Marinoscillum luteum sp. nov., isolated from marine sediment.</title>
        <authorList>
            <person name="Cha I.T."/>
            <person name="Park S.J."/>
            <person name="Kim S.J."/>
            <person name="Kim J.G."/>
            <person name="Jung M.Y."/>
            <person name="Shin K.S."/>
            <person name="Kwon K.K."/>
            <person name="Yang S.H."/>
            <person name="Seo Y.S."/>
            <person name="Rhee S.K."/>
        </authorList>
    </citation>
    <scope>NUCLEOTIDE SEQUENCE [LARGE SCALE GENOMIC DNA]</scope>
    <source>
        <strain evidence="4 5">KCTC 23939</strain>
    </source>
</reference>
<dbReference type="EMBL" id="JBIPKE010000012">
    <property type="protein sequence ID" value="MFH6982558.1"/>
    <property type="molecule type" value="Genomic_DNA"/>
</dbReference>
<evidence type="ECO:0000256" key="2">
    <source>
        <dbReference type="SAM" id="SignalP"/>
    </source>
</evidence>
<keyword evidence="2" id="KW-0732">Signal</keyword>
<feature type="region of interest" description="Disordered" evidence="1">
    <location>
        <begin position="525"/>
        <end position="545"/>
    </location>
</feature>
<feature type="domain" description="Amidohydrolase-related" evidence="3">
    <location>
        <begin position="863"/>
        <end position="939"/>
    </location>
</feature>
<dbReference type="Gene3D" id="3.20.20.140">
    <property type="entry name" value="Metal-dependent hydrolases"/>
    <property type="match status" value="2"/>
</dbReference>
<name>A0ABW7N4P5_9BACT</name>
<accession>A0ABW7N4P5</accession>
<protein>
    <submittedName>
        <fullName evidence="4">Amidohydrolase family protein</fullName>
    </submittedName>
</protein>
<dbReference type="InterPro" id="IPR032466">
    <property type="entry name" value="Metal_Hydrolase"/>
</dbReference>
<evidence type="ECO:0000259" key="3">
    <source>
        <dbReference type="Pfam" id="PF01979"/>
    </source>
</evidence>
<dbReference type="InterPro" id="IPR051781">
    <property type="entry name" value="Metallo-dep_Hydrolase"/>
</dbReference>
<feature type="domain" description="Amidohydrolase-related" evidence="3">
    <location>
        <begin position="351"/>
        <end position="420"/>
    </location>
</feature>
<dbReference type="PANTHER" id="PTHR43135:SF3">
    <property type="entry name" value="ALPHA-D-RIBOSE 1-METHYLPHOSPHONATE 5-TRIPHOSPHATE DIPHOSPHATASE"/>
    <property type="match status" value="1"/>
</dbReference>
<dbReference type="Proteomes" id="UP001610063">
    <property type="component" value="Unassembled WGS sequence"/>
</dbReference>
<dbReference type="Pfam" id="PF01979">
    <property type="entry name" value="Amidohydro_1"/>
    <property type="match status" value="2"/>
</dbReference>
<gene>
    <name evidence="4" type="ORF">ACHKAR_03865</name>
</gene>
<dbReference type="SUPFAM" id="SSF51338">
    <property type="entry name" value="Composite domain of metallo-dependent hydrolases"/>
    <property type="match status" value="2"/>
</dbReference>
<dbReference type="InterPro" id="IPR011059">
    <property type="entry name" value="Metal-dep_hydrolase_composite"/>
</dbReference>
<dbReference type="Gene3D" id="2.30.40.10">
    <property type="entry name" value="Urease, subunit C, domain 1"/>
    <property type="match status" value="1"/>
</dbReference>
<proteinExistence type="predicted"/>
<sequence>MKKLILLCLALAFHGIYAQETFPVNGVPDERSGHYAFTNATIFVDYQTKLENATLIIKDGKVTAVGTGISIPKGAITVNLEGKYIYPALIDPYSNYGLPEVSTSRSRGKPQYESSNKGPYGWNDAIRSTYNASEEFALNEKEAEGLRKAGFGAVNTFSPDGIMRGTSLFTNLSDAPVQDAVLSDKVAAHYSFSKGTSKQEYPGSIMGVVALLRQTYYDAVWYRTQGSAEQVNLSLKAFNDVQGLPQVFEANGGKLRVLLADQVGDEFGVQYIIKGNGDEYQRISEIKKTGASLIIPVTYPEAYDVEDPMAALDVSLEDMKHWELAPTNASMLAKAGIEFSFTPSGLKNTDDYWKNIRKAVTYGLTETQALKALTYTPARYFNMQQKVGGLKQGMMANFFVASESIFEEKAKIHQTWVQGRKYEISDLSTPDYAGKYNLKVGDTFYALEISGEAGSHSAKVVVNDSTDLKVKLKIEENRVTLIFKLEEEEANTRLTGWVDPGAFGGTGQLADGSWTKWSAARVGDLDEKEADKDAEDKEEEEDQTPDLGKMIYPFVAYGWTEQPVQETILFKNATVWTLEGDGKLEGADVLVKAGKIASVGKGLAGEGAKVVDATGKHITPGIIDEHSHIALSSVNEGSHAITAEVRMYDALNSEDVNLYRQLAGGVTAAQLLHGSANPVGGQSALIKFRWGASPEGLKIKGADGYIKFALGENVKQSNWGADYSIRFPQTRMGVEQVFVDGFTRAKAYGEAKARYEGLSKKVKASTPAPRKDLQLETLLEIINSERFITCHSYVQSEINMLLKVAESFDFRINTFTHILEGYKVADKMAEHGAGGSTFSDWWAYKFEVKDAIPYNASLMTMAGVVAAINSDDAEMARRLNQEAAKSVKYGGMDEISALKLVTLNPAKLLHLDDRMGSIKVGKDADVVLWNDHPLSIYAKPEMTLVDGVVYFSLEKDAEMRKQIPAERARLIEKMLDAKNGGEKTQKPKKKDKHYFECEDIIEEGFTLNHQDND</sequence>
<dbReference type="CDD" id="cd01309">
    <property type="entry name" value="Met_dep_hydrolase_C"/>
    <property type="match status" value="1"/>
</dbReference>
<organism evidence="4 5">
    <name type="scientific">Marinoscillum luteum</name>
    <dbReference type="NCBI Taxonomy" id="861051"/>
    <lineage>
        <taxon>Bacteria</taxon>
        <taxon>Pseudomonadati</taxon>
        <taxon>Bacteroidota</taxon>
        <taxon>Cytophagia</taxon>
        <taxon>Cytophagales</taxon>
        <taxon>Reichenbachiellaceae</taxon>
        <taxon>Marinoscillum</taxon>
    </lineage>
</organism>
<feature type="signal peptide" evidence="2">
    <location>
        <begin position="1"/>
        <end position="18"/>
    </location>
</feature>
<feature type="compositionally biased region" description="Basic and acidic residues" evidence="1">
    <location>
        <begin position="525"/>
        <end position="535"/>
    </location>
</feature>
<comment type="caution">
    <text evidence="4">The sequence shown here is derived from an EMBL/GenBank/DDBJ whole genome shotgun (WGS) entry which is preliminary data.</text>
</comment>
<feature type="chain" id="PRO_5046716661" evidence="2">
    <location>
        <begin position="19"/>
        <end position="1013"/>
    </location>
</feature>
<keyword evidence="5" id="KW-1185">Reference proteome</keyword>
<dbReference type="PANTHER" id="PTHR43135">
    <property type="entry name" value="ALPHA-D-RIBOSE 1-METHYLPHOSPHONATE 5-TRIPHOSPHATE DIPHOSPHATASE"/>
    <property type="match status" value="1"/>
</dbReference>
<dbReference type="SUPFAM" id="SSF51556">
    <property type="entry name" value="Metallo-dependent hydrolases"/>
    <property type="match status" value="2"/>
</dbReference>